<dbReference type="PROSITE" id="PS51470">
    <property type="entry name" value="FG_GAP"/>
    <property type="match status" value="2"/>
</dbReference>
<accession>A0ABU6F2D8</accession>
<dbReference type="Gene3D" id="2.130.10.130">
    <property type="entry name" value="Integrin alpha, N-terminal"/>
    <property type="match status" value="3"/>
</dbReference>
<dbReference type="Proteomes" id="UP001354931">
    <property type="component" value="Unassembled WGS sequence"/>
</dbReference>
<dbReference type="InterPro" id="IPR013517">
    <property type="entry name" value="FG-GAP"/>
</dbReference>
<dbReference type="InterPro" id="IPR028994">
    <property type="entry name" value="Integrin_alpha_N"/>
</dbReference>
<reference evidence="6 7" key="1">
    <citation type="submission" date="2022-10" db="EMBL/GenBank/DDBJ databases">
        <authorList>
            <person name="Xie J."/>
            <person name="Shen N."/>
        </authorList>
    </citation>
    <scope>NUCLEOTIDE SEQUENCE [LARGE SCALE GENOMIC DNA]</scope>
    <source>
        <strain evidence="6 7">YIM65594</strain>
    </source>
</reference>
<evidence type="ECO:0000313" key="7">
    <source>
        <dbReference type="Proteomes" id="UP001354931"/>
    </source>
</evidence>
<proteinExistence type="predicted"/>
<evidence type="ECO:0000256" key="4">
    <source>
        <dbReference type="ARBA" id="ARBA00023180"/>
    </source>
</evidence>
<keyword evidence="1 5" id="KW-0732">Signal</keyword>
<keyword evidence="3" id="KW-0378">Hydrolase</keyword>
<evidence type="ECO:0000313" key="6">
    <source>
        <dbReference type="EMBL" id="MEB8338182.1"/>
    </source>
</evidence>
<dbReference type="EMBL" id="JAOZYC010000093">
    <property type="protein sequence ID" value="MEB8338182.1"/>
    <property type="molecule type" value="Genomic_DNA"/>
</dbReference>
<dbReference type="InterPro" id="IPR000413">
    <property type="entry name" value="Integrin_alpha"/>
</dbReference>
<evidence type="ECO:0000256" key="2">
    <source>
        <dbReference type="ARBA" id="ARBA00022737"/>
    </source>
</evidence>
<evidence type="ECO:0000256" key="3">
    <source>
        <dbReference type="ARBA" id="ARBA00022801"/>
    </source>
</evidence>
<name>A0ABU6F2D8_9ACTN</name>
<feature type="chain" id="PRO_5047102300" evidence="5">
    <location>
        <begin position="30"/>
        <end position="472"/>
    </location>
</feature>
<dbReference type="PRINTS" id="PR01185">
    <property type="entry name" value="INTEGRINA"/>
</dbReference>
<feature type="signal peptide" evidence="5">
    <location>
        <begin position="1"/>
        <end position="29"/>
    </location>
</feature>
<gene>
    <name evidence="6" type="ORF">OKJ99_11810</name>
</gene>
<dbReference type="Pfam" id="PF01839">
    <property type="entry name" value="FG-GAP"/>
    <property type="match status" value="3"/>
</dbReference>
<sequence>MRRQRMLAACATALAVTGGVLLVAGPAQAQPELRAAADPAGDFDGDGFGDLAVGAPEGTIAGFAKAGYVSVAYGTAQGVRTTRHKGITQRTAGIPGTPEAGDRFGSATAVGDVDGDGYADLVIGAGGEAIGSVKGAGSVTVVFGAKGGLSADAIAFHAPTPTARQAFGDKLAVGDFDHDGRADIAVAAGTKVHVVKGAAHLRDTPKPAMKALTPPGGGAGTGRIAAADVNGDGYQDLATVAYADDAADEGTLGVLAGSATGLTGTTLGKTGLPFAGYSIVAGDVTGDGKDDIVVDTSFSDGPDDFLLRMFPGTASGMGAGVTYEGEAQPGRAGVLADLDGDGHADLVTADTTATDPDGFNNAGAVTVVPGADSGLDAQGARTITLATPGVTGSSEGNDLFGSAVAAGDYDADGTADLTVGAPGKYLGTGAVSVIPGSADGPTGKGSILFTPEDLDHPAAKARFGSALGATTR</sequence>
<dbReference type="Pfam" id="PF13517">
    <property type="entry name" value="FG-GAP_3"/>
    <property type="match status" value="1"/>
</dbReference>
<keyword evidence="7" id="KW-1185">Reference proteome</keyword>
<comment type="caution">
    <text evidence="6">The sequence shown here is derived from an EMBL/GenBank/DDBJ whole genome shotgun (WGS) entry which is preliminary data.</text>
</comment>
<dbReference type="PANTHER" id="PTHR23221:SF7">
    <property type="entry name" value="PHOSPHATIDYLINOSITOL-GLYCAN-SPECIFIC PHOSPHOLIPASE D"/>
    <property type="match status" value="1"/>
</dbReference>
<organism evidence="6 7">
    <name type="scientific">Streptomyces endophyticus</name>
    <dbReference type="NCBI Taxonomy" id="714166"/>
    <lineage>
        <taxon>Bacteria</taxon>
        <taxon>Bacillati</taxon>
        <taxon>Actinomycetota</taxon>
        <taxon>Actinomycetes</taxon>
        <taxon>Kitasatosporales</taxon>
        <taxon>Streptomycetaceae</taxon>
        <taxon>Streptomyces</taxon>
    </lineage>
</organism>
<evidence type="ECO:0000256" key="1">
    <source>
        <dbReference type="ARBA" id="ARBA00022729"/>
    </source>
</evidence>
<dbReference type="SMART" id="SM00191">
    <property type="entry name" value="Int_alpha"/>
    <property type="match status" value="5"/>
</dbReference>
<dbReference type="PANTHER" id="PTHR23221">
    <property type="entry name" value="GLYCOSYLPHOSPHATIDYLINOSITOL PHOSPHOLIPASE D"/>
    <property type="match status" value="1"/>
</dbReference>
<keyword evidence="2" id="KW-0677">Repeat</keyword>
<dbReference type="SUPFAM" id="SSF69318">
    <property type="entry name" value="Integrin alpha N-terminal domain"/>
    <property type="match status" value="2"/>
</dbReference>
<evidence type="ECO:0000256" key="5">
    <source>
        <dbReference type="SAM" id="SignalP"/>
    </source>
</evidence>
<protein>
    <submittedName>
        <fullName evidence="6">VCBS repeat-containing protein</fullName>
    </submittedName>
</protein>
<keyword evidence="4" id="KW-0325">Glycoprotein</keyword>
<dbReference type="InterPro" id="IPR013519">
    <property type="entry name" value="Int_alpha_beta-p"/>
</dbReference>